<gene>
    <name evidence="1" type="ORF">BANRA_03508</name>
</gene>
<sequence>MKYFFGFLFVPFFVYPSLNKISINDINSHSGSIIVVNDKYYLFGEYRVNNDGKTRTPNNQKITLYSSTDLIHWSKENDPIDLTKDPNDFEVERPKILFDKMDPYILYIFMCNLIASFHKG</sequence>
<evidence type="ECO:0000313" key="2">
    <source>
        <dbReference type="Proteomes" id="UP000269921"/>
    </source>
</evidence>
<protein>
    <submittedName>
        <fullName evidence="1">Uncharacterized protein</fullName>
    </submittedName>
</protein>
<organism evidence="1 2">
    <name type="scientific">Klebsiella pneumoniae</name>
    <dbReference type="NCBI Taxonomy" id="573"/>
    <lineage>
        <taxon>Bacteria</taxon>
        <taxon>Pseudomonadati</taxon>
        <taxon>Pseudomonadota</taxon>
        <taxon>Gammaproteobacteria</taxon>
        <taxon>Enterobacterales</taxon>
        <taxon>Enterobacteriaceae</taxon>
        <taxon>Klebsiella/Raoultella group</taxon>
        <taxon>Klebsiella</taxon>
        <taxon>Klebsiella pneumoniae complex</taxon>
    </lineage>
</organism>
<dbReference type="InterPro" id="IPR023296">
    <property type="entry name" value="Glyco_hydro_beta-prop_sf"/>
</dbReference>
<proteinExistence type="predicted"/>
<name>A0ABD7UMV6_KLEPN</name>
<accession>A0ABD7UMV6</accession>
<evidence type="ECO:0000313" key="1">
    <source>
        <dbReference type="EMBL" id="VCV78406.1"/>
    </source>
</evidence>
<dbReference type="Proteomes" id="UP000269921">
    <property type="component" value="Unassembled WGS sequence"/>
</dbReference>
<comment type="caution">
    <text evidence="1">The sequence shown here is derived from an EMBL/GenBank/DDBJ whole genome shotgun (WGS) entry which is preliminary data.</text>
</comment>
<dbReference type="AlphaFoldDB" id="A0ABD7UMV6"/>
<dbReference type="SUPFAM" id="SSF75005">
    <property type="entry name" value="Arabinanase/levansucrase/invertase"/>
    <property type="match status" value="1"/>
</dbReference>
<dbReference type="Gene3D" id="2.115.10.20">
    <property type="entry name" value="Glycosyl hydrolase domain, family 43"/>
    <property type="match status" value="1"/>
</dbReference>
<dbReference type="EMBL" id="UWVH01000001">
    <property type="protein sequence ID" value="VCV78406.1"/>
    <property type="molecule type" value="Genomic_DNA"/>
</dbReference>
<reference evidence="1 2" key="1">
    <citation type="submission" date="2018-10" db="EMBL/GenBank/DDBJ databases">
        <authorList>
            <person name="Noll B N."/>
        </authorList>
    </citation>
    <scope>NUCLEOTIDE SEQUENCE [LARGE SCALE GENOMIC DNA]</scope>
    <source>
        <strain evidence="1">Kpneu006</strain>
    </source>
</reference>